<reference evidence="1" key="2">
    <citation type="submission" date="2024-10" db="UniProtKB">
        <authorList>
            <consortium name="EnsemblProtists"/>
        </authorList>
    </citation>
    <scope>IDENTIFICATION</scope>
</reference>
<dbReference type="PaxDb" id="2903-EOD25009"/>
<reference evidence="2" key="1">
    <citation type="journal article" date="2013" name="Nature">
        <title>Pan genome of the phytoplankton Emiliania underpins its global distribution.</title>
        <authorList>
            <person name="Read B.A."/>
            <person name="Kegel J."/>
            <person name="Klute M.J."/>
            <person name="Kuo A."/>
            <person name="Lefebvre S.C."/>
            <person name="Maumus F."/>
            <person name="Mayer C."/>
            <person name="Miller J."/>
            <person name="Monier A."/>
            <person name="Salamov A."/>
            <person name="Young J."/>
            <person name="Aguilar M."/>
            <person name="Claverie J.M."/>
            <person name="Frickenhaus S."/>
            <person name="Gonzalez K."/>
            <person name="Herman E.K."/>
            <person name="Lin Y.C."/>
            <person name="Napier J."/>
            <person name="Ogata H."/>
            <person name="Sarno A.F."/>
            <person name="Shmutz J."/>
            <person name="Schroeder D."/>
            <person name="de Vargas C."/>
            <person name="Verret F."/>
            <person name="von Dassow P."/>
            <person name="Valentin K."/>
            <person name="Van de Peer Y."/>
            <person name="Wheeler G."/>
            <person name="Dacks J.B."/>
            <person name="Delwiche C.F."/>
            <person name="Dyhrman S.T."/>
            <person name="Glockner G."/>
            <person name="John U."/>
            <person name="Richards T."/>
            <person name="Worden A.Z."/>
            <person name="Zhang X."/>
            <person name="Grigoriev I.V."/>
            <person name="Allen A.E."/>
            <person name="Bidle K."/>
            <person name="Borodovsky M."/>
            <person name="Bowler C."/>
            <person name="Brownlee C."/>
            <person name="Cock J.M."/>
            <person name="Elias M."/>
            <person name="Gladyshev V.N."/>
            <person name="Groth M."/>
            <person name="Guda C."/>
            <person name="Hadaegh A."/>
            <person name="Iglesias-Rodriguez M.D."/>
            <person name="Jenkins J."/>
            <person name="Jones B.M."/>
            <person name="Lawson T."/>
            <person name="Leese F."/>
            <person name="Lindquist E."/>
            <person name="Lobanov A."/>
            <person name="Lomsadze A."/>
            <person name="Malik S.B."/>
            <person name="Marsh M.E."/>
            <person name="Mackinder L."/>
            <person name="Mock T."/>
            <person name="Mueller-Roeber B."/>
            <person name="Pagarete A."/>
            <person name="Parker M."/>
            <person name="Probert I."/>
            <person name="Quesneville H."/>
            <person name="Raines C."/>
            <person name="Rensing S.A."/>
            <person name="Riano-Pachon D.M."/>
            <person name="Richier S."/>
            <person name="Rokitta S."/>
            <person name="Shiraiwa Y."/>
            <person name="Soanes D.M."/>
            <person name="van der Giezen M."/>
            <person name="Wahlund T.M."/>
            <person name="Williams B."/>
            <person name="Wilson W."/>
            <person name="Wolfe G."/>
            <person name="Wurch L.L."/>
        </authorList>
    </citation>
    <scope>NUCLEOTIDE SEQUENCE</scope>
</reference>
<dbReference type="GeneID" id="17270553"/>
<dbReference type="Gene3D" id="3.90.550.10">
    <property type="entry name" value="Spore Coat Polysaccharide Biosynthesis Protein SpsA, Chain A"/>
    <property type="match status" value="1"/>
</dbReference>
<proteinExistence type="predicted"/>
<dbReference type="SUPFAM" id="SSF53448">
    <property type="entry name" value="Nucleotide-diphospho-sugar transferases"/>
    <property type="match status" value="1"/>
</dbReference>
<accession>A0A0D3JNC4</accession>
<dbReference type="AlphaFoldDB" id="A0A0D3JNC4"/>
<dbReference type="EnsemblProtists" id="EOD25009">
    <property type="protein sequence ID" value="EOD25009"/>
    <property type="gene ID" value="EMIHUDRAFT_237952"/>
</dbReference>
<dbReference type="HOGENOM" id="CLU_1252650_0_0_1"/>
<dbReference type="InterPro" id="IPR029044">
    <property type="entry name" value="Nucleotide-diphossugar_trans"/>
</dbReference>
<organism evidence="1 2">
    <name type="scientific">Emiliania huxleyi (strain CCMP1516)</name>
    <dbReference type="NCBI Taxonomy" id="280463"/>
    <lineage>
        <taxon>Eukaryota</taxon>
        <taxon>Haptista</taxon>
        <taxon>Haptophyta</taxon>
        <taxon>Prymnesiophyceae</taxon>
        <taxon>Isochrysidales</taxon>
        <taxon>Noelaerhabdaceae</taxon>
        <taxon>Emiliania</taxon>
    </lineage>
</organism>
<evidence type="ECO:0000313" key="1">
    <source>
        <dbReference type="EnsemblProtists" id="EOD25009"/>
    </source>
</evidence>
<protein>
    <submittedName>
        <fullName evidence="1">Uncharacterized protein</fullName>
    </submittedName>
</protein>
<name>A0A0D3JNC4_EMIH1</name>
<dbReference type="Proteomes" id="UP000013827">
    <property type="component" value="Unassembled WGS sequence"/>
</dbReference>
<keyword evidence="2" id="KW-1185">Reference proteome</keyword>
<sequence>MLVEKSIDSLCEQPHNVSLSAALNAGVEAYTCWAPPDAAETSERGRPVFNERSWRCGDCAHAPIDGASGSASGSESVVGGALPPCKYMLNSGVMSLRPLPTATAFQRLVLERIARGEVASREGSDQGAINSLNYAFRLFGSSGVRILPSTFNSLARVYAIRGRSRWGEPRVIHFSGETKPWRKVGVSGGPREQQARSLRRRIQPLLDRWEDTCGRFRNLPA</sequence>
<dbReference type="KEGG" id="ehx:EMIHUDRAFT_237952"/>
<dbReference type="RefSeq" id="XP_005777438.1">
    <property type="nucleotide sequence ID" value="XM_005777381.1"/>
</dbReference>
<evidence type="ECO:0000313" key="2">
    <source>
        <dbReference type="Proteomes" id="UP000013827"/>
    </source>
</evidence>